<proteinExistence type="predicted"/>
<keyword evidence="3" id="KW-1185">Reference proteome</keyword>
<dbReference type="EMBL" id="CP063411">
    <property type="protein sequence ID" value="QSZ36394.1"/>
    <property type="molecule type" value="Genomic_DNA"/>
</dbReference>
<dbReference type="GO" id="GO:0006487">
    <property type="term" value="P:protein N-linked glycosylation"/>
    <property type="evidence" value="ECO:0007669"/>
    <property type="project" value="TreeGrafter"/>
</dbReference>
<dbReference type="Proteomes" id="UP000672032">
    <property type="component" value="Chromosome 7"/>
</dbReference>
<dbReference type="GO" id="GO:0000009">
    <property type="term" value="F:alpha-1,6-mannosyltransferase activity"/>
    <property type="evidence" value="ECO:0007669"/>
    <property type="project" value="InterPro"/>
</dbReference>
<dbReference type="PANTHER" id="PTHR31834">
    <property type="entry name" value="INITIATION-SPECIFIC ALPHA-1,6-MANNOSYLTRANSFERASE"/>
    <property type="match status" value="1"/>
</dbReference>
<sequence>MSHLSTRRRCRNLLHTLVLIALFSTLLYKYRFPSASTNTPIHEHLRTPIYEHISPYRQNANHTQEDLLEEQLIRIEESVKSSTVEHEKDTTRAGKIIWQLTSSAEARAWSDWTQQWRITNPGWEVKQYTASPGPDILPYFQSIPSIAQTLSQHPELETDIFRWLLLWYHGGFFLEPDIWPVIAIHKCFDVDIDAIQQPSLSTARKFPNSTSRYVERRKRSSPISLVLGIDIDEPYMAPHIREKWGWSRSFGFATYAMWAPGRFDPLLRKAIVRCVQHSSMRPSGDKVDAKESGEVCGGAMLTDIVLEMLAENLKDIHPVRDMDAGLERRVTWKKFRSLQRPRWLSGEDFKDGVDANLRGLGVLPINVWGSGQRHSGSGRFDHQDACANHVYAKRPSGSIWKKVFG</sequence>
<accession>A0A8A3PN97</accession>
<dbReference type="InterPro" id="IPR039367">
    <property type="entry name" value="Och1-like"/>
</dbReference>
<evidence type="ECO:0008006" key="4">
    <source>
        <dbReference type="Google" id="ProtNLM"/>
    </source>
</evidence>
<reference evidence="2" key="1">
    <citation type="submission" date="2020-10" db="EMBL/GenBank/DDBJ databases">
        <title>Genome Sequence of Monilinia vaccinii-corymbosi Sheds Light on Mummy Berry Disease Infection of Blueberry and Mating Type.</title>
        <authorList>
            <person name="Yow A.G."/>
            <person name="Zhang Y."/>
            <person name="Bansal K."/>
            <person name="Eacker S.M."/>
            <person name="Sullivan S."/>
            <person name="Liachko I."/>
            <person name="Cubeta M.A."/>
            <person name="Rollins J.A."/>
            <person name="Ashrafi H."/>
        </authorList>
    </citation>
    <scope>NUCLEOTIDE SEQUENCE</scope>
    <source>
        <strain evidence="2">RL-1</strain>
    </source>
</reference>
<feature type="transmembrane region" description="Helical" evidence="1">
    <location>
        <begin position="12"/>
        <end position="30"/>
    </location>
</feature>
<dbReference type="AlphaFoldDB" id="A0A8A3PN97"/>
<name>A0A8A3PN97_9HELO</name>
<protein>
    <recommendedName>
        <fullName evidence="4">Initiation-specific alpha-1,6-mannosyltransferase</fullName>
    </recommendedName>
</protein>
<evidence type="ECO:0000256" key="1">
    <source>
        <dbReference type="SAM" id="Phobius"/>
    </source>
</evidence>
<keyword evidence="1" id="KW-1133">Transmembrane helix</keyword>
<dbReference type="GO" id="GO:0000136">
    <property type="term" value="C:mannan polymerase complex"/>
    <property type="evidence" value="ECO:0007669"/>
    <property type="project" value="TreeGrafter"/>
</dbReference>
<dbReference type="PANTHER" id="PTHR31834:SF9">
    <property type="entry name" value="INITIATION-SPECIFIC ALPHA-1,6-MANNOSYLTRANSFERASE"/>
    <property type="match status" value="1"/>
</dbReference>
<gene>
    <name evidence="2" type="ORF">DSL72_006270</name>
</gene>
<keyword evidence="1" id="KW-0472">Membrane</keyword>
<evidence type="ECO:0000313" key="3">
    <source>
        <dbReference type="Proteomes" id="UP000672032"/>
    </source>
</evidence>
<keyword evidence="1" id="KW-0812">Transmembrane</keyword>
<dbReference type="OrthoDB" id="409543at2759"/>
<organism evidence="2 3">
    <name type="scientific">Monilinia vaccinii-corymbosi</name>
    <dbReference type="NCBI Taxonomy" id="61207"/>
    <lineage>
        <taxon>Eukaryota</taxon>
        <taxon>Fungi</taxon>
        <taxon>Dikarya</taxon>
        <taxon>Ascomycota</taxon>
        <taxon>Pezizomycotina</taxon>
        <taxon>Leotiomycetes</taxon>
        <taxon>Helotiales</taxon>
        <taxon>Sclerotiniaceae</taxon>
        <taxon>Monilinia</taxon>
    </lineage>
</organism>
<evidence type="ECO:0000313" key="2">
    <source>
        <dbReference type="EMBL" id="QSZ36394.1"/>
    </source>
</evidence>